<dbReference type="HOGENOM" id="CLU_881090_0_0_1"/>
<evidence type="ECO:0000313" key="2">
    <source>
        <dbReference type="EMBL" id="EFJ30006.1"/>
    </source>
</evidence>
<organism evidence="3">
    <name type="scientific">Selaginella moellendorffii</name>
    <name type="common">Spikemoss</name>
    <dbReference type="NCBI Taxonomy" id="88036"/>
    <lineage>
        <taxon>Eukaryota</taxon>
        <taxon>Viridiplantae</taxon>
        <taxon>Streptophyta</taxon>
        <taxon>Embryophyta</taxon>
        <taxon>Tracheophyta</taxon>
        <taxon>Lycopodiopsida</taxon>
        <taxon>Selaginellales</taxon>
        <taxon>Selaginellaceae</taxon>
        <taxon>Selaginella</taxon>
    </lineage>
</organism>
<proteinExistence type="predicted"/>
<gene>
    <name evidence="2" type="ORF">SELMODRAFT_410074</name>
</gene>
<accession>D8RDE0</accession>
<protein>
    <submittedName>
        <fullName evidence="2">Uncharacterized protein</fullName>
    </submittedName>
</protein>
<evidence type="ECO:0000256" key="1">
    <source>
        <dbReference type="SAM" id="MobiDB-lite"/>
    </source>
</evidence>
<feature type="compositionally biased region" description="Low complexity" evidence="1">
    <location>
        <begin position="1"/>
        <end position="17"/>
    </location>
</feature>
<feature type="region of interest" description="Disordered" evidence="1">
    <location>
        <begin position="276"/>
        <end position="316"/>
    </location>
</feature>
<evidence type="ECO:0000313" key="3">
    <source>
        <dbReference type="Proteomes" id="UP000001514"/>
    </source>
</evidence>
<feature type="compositionally biased region" description="Basic and acidic residues" evidence="1">
    <location>
        <begin position="305"/>
        <end position="316"/>
    </location>
</feature>
<sequence length="316" mass="34390">MEGDVAAAAAATNESAALDLRAQEEPPGRSEEAAAIEPAESEIDRREAIAAPTLKAPPPSPEVDTAMAAGDSERQPKQHHHHHLRSGSAKNMARHSVLERSLSSTMAEVAPPDPKRSRGAAVEEPEEEEAEGRRSKCSTWKRRSCKCLVAFAGDCAALCCCPCTILHLVALICIRLPLTLLYGACSRLLRRRGWRRSWRSERKRRASSSAFSADIGETVVAVAAAAAAKLGGGGENHHHHRRSSFSAWPFGEPLVIDFPPYPGGFGDARHWSFFDSGSDGSSGSPKKSHSANAQPWDPQQHRHKQQQEDHQLQQEQ</sequence>
<dbReference type="EMBL" id="GL377576">
    <property type="protein sequence ID" value="EFJ30006.1"/>
    <property type="molecule type" value="Genomic_DNA"/>
</dbReference>
<dbReference type="PANTHER" id="PTHR33264:SF69">
    <property type="entry name" value="WRKY DOMAIN-CONTAINING PROTEIN"/>
    <property type="match status" value="1"/>
</dbReference>
<dbReference type="Proteomes" id="UP000001514">
    <property type="component" value="Unassembled WGS sequence"/>
</dbReference>
<feature type="region of interest" description="Disordered" evidence="1">
    <location>
        <begin position="1"/>
        <end position="135"/>
    </location>
</feature>
<dbReference type="InParanoid" id="D8RDE0"/>
<keyword evidence="3" id="KW-1185">Reference proteome</keyword>
<dbReference type="PANTHER" id="PTHR33264">
    <property type="entry name" value="EXPRESSED PROTEIN"/>
    <property type="match status" value="1"/>
</dbReference>
<reference evidence="2 3" key="1">
    <citation type="journal article" date="2011" name="Science">
        <title>The Selaginella genome identifies genetic changes associated with the evolution of vascular plants.</title>
        <authorList>
            <person name="Banks J.A."/>
            <person name="Nishiyama T."/>
            <person name="Hasebe M."/>
            <person name="Bowman J.L."/>
            <person name="Gribskov M."/>
            <person name="dePamphilis C."/>
            <person name="Albert V.A."/>
            <person name="Aono N."/>
            <person name="Aoyama T."/>
            <person name="Ambrose B.A."/>
            <person name="Ashton N.W."/>
            <person name="Axtell M.J."/>
            <person name="Barker E."/>
            <person name="Barker M.S."/>
            <person name="Bennetzen J.L."/>
            <person name="Bonawitz N.D."/>
            <person name="Chapple C."/>
            <person name="Cheng C."/>
            <person name="Correa L.G."/>
            <person name="Dacre M."/>
            <person name="DeBarry J."/>
            <person name="Dreyer I."/>
            <person name="Elias M."/>
            <person name="Engstrom E.M."/>
            <person name="Estelle M."/>
            <person name="Feng L."/>
            <person name="Finet C."/>
            <person name="Floyd S.K."/>
            <person name="Frommer W.B."/>
            <person name="Fujita T."/>
            <person name="Gramzow L."/>
            <person name="Gutensohn M."/>
            <person name="Harholt J."/>
            <person name="Hattori M."/>
            <person name="Heyl A."/>
            <person name="Hirai T."/>
            <person name="Hiwatashi Y."/>
            <person name="Ishikawa M."/>
            <person name="Iwata M."/>
            <person name="Karol K.G."/>
            <person name="Koehler B."/>
            <person name="Kolukisaoglu U."/>
            <person name="Kubo M."/>
            <person name="Kurata T."/>
            <person name="Lalonde S."/>
            <person name="Li K."/>
            <person name="Li Y."/>
            <person name="Litt A."/>
            <person name="Lyons E."/>
            <person name="Manning G."/>
            <person name="Maruyama T."/>
            <person name="Michael T.P."/>
            <person name="Mikami K."/>
            <person name="Miyazaki S."/>
            <person name="Morinaga S."/>
            <person name="Murata T."/>
            <person name="Mueller-Roeber B."/>
            <person name="Nelson D.R."/>
            <person name="Obara M."/>
            <person name="Oguri Y."/>
            <person name="Olmstead R.G."/>
            <person name="Onodera N."/>
            <person name="Petersen B.L."/>
            <person name="Pils B."/>
            <person name="Prigge M."/>
            <person name="Rensing S.A."/>
            <person name="Riano-Pachon D.M."/>
            <person name="Roberts A.W."/>
            <person name="Sato Y."/>
            <person name="Scheller H.V."/>
            <person name="Schulz B."/>
            <person name="Schulz C."/>
            <person name="Shakirov E.V."/>
            <person name="Shibagaki N."/>
            <person name="Shinohara N."/>
            <person name="Shippen D.E."/>
            <person name="Soerensen I."/>
            <person name="Sotooka R."/>
            <person name="Sugimoto N."/>
            <person name="Sugita M."/>
            <person name="Sumikawa N."/>
            <person name="Tanurdzic M."/>
            <person name="Theissen G."/>
            <person name="Ulvskov P."/>
            <person name="Wakazuki S."/>
            <person name="Weng J.K."/>
            <person name="Willats W.W."/>
            <person name="Wipf D."/>
            <person name="Wolf P.G."/>
            <person name="Yang L."/>
            <person name="Zimmer A.D."/>
            <person name="Zhu Q."/>
            <person name="Mitros T."/>
            <person name="Hellsten U."/>
            <person name="Loque D."/>
            <person name="Otillar R."/>
            <person name="Salamov A."/>
            <person name="Schmutz J."/>
            <person name="Shapiro H."/>
            <person name="Lindquist E."/>
            <person name="Lucas S."/>
            <person name="Rokhsar D."/>
            <person name="Grigoriev I.V."/>
        </authorList>
    </citation>
    <scope>NUCLEOTIDE SEQUENCE [LARGE SCALE GENOMIC DNA]</scope>
</reference>
<feature type="compositionally biased region" description="Basic and acidic residues" evidence="1">
    <location>
        <begin position="21"/>
        <end position="32"/>
    </location>
</feature>
<dbReference type="KEGG" id="smo:SELMODRAFT_410074"/>
<dbReference type="Gramene" id="EFJ30006">
    <property type="protein sequence ID" value="EFJ30006"/>
    <property type="gene ID" value="SELMODRAFT_410074"/>
</dbReference>
<name>D8RDE0_SELML</name>
<dbReference type="AlphaFoldDB" id="D8RDE0"/>